<protein>
    <submittedName>
        <fullName evidence="1">Uncharacterized protein</fullName>
    </submittedName>
</protein>
<accession>A0A9W6G5B3</accession>
<dbReference type="RefSeq" id="WP_270115421.1">
    <property type="nucleotide sequence ID" value="NZ_BAAAOL010000002.1"/>
</dbReference>
<reference evidence="1" key="1">
    <citation type="submission" date="2022-12" db="EMBL/GenBank/DDBJ databases">
        <title>Reference genome sequencing for broad-spectrum identification of bacterial and archaeal isolates by mass spectrometry.</title>
        <authorList>
            <person name="Sekiguchi Y."/>
            <person name="Tourlousse D.M."/>
        </authorList>
    </citation>
    <scope>NUCLEOTIDE SEQUENCE</scope>
    <source>
        <strain evidence="1">LLR39Z86</strain>
    </source>
</reference>
<dbReference type="EMBL" id="BSDT01000001">
    <property type="protein sequence ID" value="GLI41359.1"/>
    <property type="molecule type" value="Genomic_DNA"/>
</dbReference>
<comment type="caution">
    <text evidence="1">The sequence shown here is derived from an EMBL/GenBank/DDBJ whole genome shotgun (WGS) entry which is preliminary data.</text>
</comment>
<gene>
    <name evidence="1" type="ORF">GALLR39Z86_12090</name>
</gene>
<name>A0A9W6G5B3_9ACTN</name>
<organism evidence="1 2">
    <name type="scientific">Glycomyces algeriensis</name>
    <dbReference type="NCBI Taxonomy" id="256037"/>
    <lineage>
        <taxon>Bacteria</taxon>
        <taxon>Bacillati</taxon>
        <taxon>Actinomycetota</taxon>
        <taxon>Actinomycetes</taxon>
        <taxon>Glycomycetales</taxon>
        <taxon>Glycomycetaceae</taxon>
        <taxon>Glycomyces</taxon>
    </lineage>
</organism>
<keyword evidence="2" id="KW-1185">Reference proteome</keyword>
<evidence type="ECO:0000313" key="1">
    <source>
        <dbReference type="EMBL" id="GLI41359.1"/>
    </source>
</evidence>
<proteinExistence type="predicted"/>
<dbReference type="Proteomes" id="UP001144313">
    <property type="component" value="Unassembled WGS sequence"/>
</dbReference>
<evidence type="ECO:0000313" key="2">
    <source>
        <dbReference type="Proteomes" id="UP001144313"/>
    </source>
</evidence>
<dbReference type="AlphaFoldDB" id="A0A9W6G5B3"/>
<sequence>MNRIEIPEDYEDRLAAGRHAAARLPAGAVREGVDRALDAAPSRGRYEAAADLAERAESLTQELTQRGFDGTDADRVAWLRLDYLGRLQSLALSPTIDRLSNPAVADAIQAAWTAAEAARSEYVLLLERAHADLVEARVPDRAGDELRDRIARSAHERFAHTTDDDLCSAEVNVEGRLTEFKFLVPNATLDTECEELSVQSTATIQAAQAKALERLTEILGDVPEGSGR</sequence>